<dbReference type="InterPro" id="IPR036388">
    <property type="entry name" value="WH-like_DNA-bd_sf"/>
</dbReference>
<evidence type="ECO:0000256" key="2">
    <source>
        <dbReference type="ARBA" id="ARBA00022491"/>
    </source>
</evidence>
<keyword evidence="6" id="KW-0804">Transcription</keyword>
<keyword evidence="3" id="KW-0862">Zinc</keyword>
<gene>
    <name evidence="7" type="ORF">KEC16_18970</name>
</gene>
<proteinExistence type="inferred from homology"/>
<reference evidence="7 8" key="1">
    <citation type="submission" date="2021-04" db="EMBL/GenBank/DDBJ databases">
        <title>Magnetospirillum sulfuroxidans sp. nov., a facultative chemolithoautotrophic sulfur-oxidizing alphaproteobacterium isolated from freshwater sediment and proposals for Paramagetospirillum gen. nov., and Magnetospirillaceae fam. nov.</title>
        <authorList>
            <person name="Koziaeva V."/>
            <person name="Geelhoed J.S."/>
            <person name="Sorokin D.Y."/>
            <person name="Grouzdev D.S."/>
        </authorList>
    </citation>
    <scope>NUCLEOTIDE SEQUENCE [LARGE SCALE GENOMIC DNA]</scope>
    <source>
        <strain evidence="7 8">J10</strain>
    </source>
</reference>
<dbReference type="EMBL" id="JAGTUF010000033">
    <property type="protein sequence ID" value="MBR9973814.1"/>
    <property type="molecule type" value="Genomic_DNA"/>
</dbReference>
<dbReference type="Pfam" id="PF01475">
    <property type="entry name" value="FUR"/>
    <property type="match status" value="1"/>
</dbReference>
<evidence type="ECO:0000256" key="1">
    <source>
        <dbReference type="ARBA" id="ARBA00007957"/>
    </source>
</evidence>
<evidence type="ECO:0000313" key="8">
    <source>
        <dbReference type="Proteomes" id="UP000680714"/>
    </source>
</evidence>
<comment type="caution">
    <text evidence="7">The sequence shown here is derived from an EMBL/GenBank/DDBJ whole genome shotgun (WGS) entry which is preliminary data.</text>
</comment>
<dbReference type="PANTHER" id="PTHR33202:SF6">
    <property type="entry name" value="ZINC UPTAKE REGULATION PROTEIN"/>
    <property type="match status" value="1"/>
</dbReference>
<dbReference type="Proteomes" id="UP000680714">
    <property type="component" value="Unassembled WGS sequence"/>
</dbReference>
<dbReference type="Gene3D" id="3.30.1490.190">
    <property type="match status" value="1"/>
</dbReference>
<keyword evidence="5" id="KW-0238">DNA-binding</keyword>
<dbReference type="InterPro" id="IPR036390">
    <property type="entry name" value="WH_DNA-bd_sf"/>
</dbReference>
<keyword evidence="4" id="KW-0805">Transcription regulation</keyword>
<dbReference type="InterPro" id="IPR002481">
    <property type="entry name" value="FUR"/>
</dbReference>
<evidence type="ECO:0000256" key="3">
    <source>
        <dbReference type="ARBA" id="ARBA00022833"/>
    </source>
</evidence>
<protein>
    <submittedName>
        <fullName evidence="7">Transcriptional repressor</fullName>
    </submittedName>
</protein>
<dbReference type="InterPro" id="IPR043135">
    <property type="entry name" value="Fur_C"/>
</dbReference>
<evidence type="ECO:0000256" key="5">
    <source>
        <dbReference type="ARBA" id="ARBA00023125"/>
    </source>
</evidence>
<evidence type="ECO:0000256" key="4">
    <source>
        <dbReference type="ARBA" id="ARBA00023015"/>
    </source>
</evidence>
<sequence length="155" mass="16792">MNFPPPHHDHHRCIAQALAAAEEECRRRGARLTDIRRRVLELVWRSHAPIGAYALLEALGKAAPPTVYRALDFLLAHGLIHRIEKLNAFVGCAHPGHAQAGQFLLCRQCGAATELNDDDIEQAVRDAAGRMGFVVTALTVEAEGLCPSCRAGEGG</sequence>
<dbReference type="PANTHER" id="PTHR33202">
    <property type="entry name" value="ZINC UPTAKE REGULATION PROTEIN"/>
    <property type="match status" value="1"/>
</dbReference>
<comment type="similarity">
    <text evidence="1">Belongs to the Fur family.</text>
</comment>
<keyword evidence="8" id="KW-1185">Reference proteome</keyword>
<dbReference type="Gene3D" id="1.10.10.10">
    <property type="entry name" value="Winged helix-like DNA-binding domain superfamily/Winged helix DNA-binding domain"/>
    <property type="match status" value="1"/>
</dbReference>
<dbReference type="SUPFAM" id="SSF46785">
    <property type="entry name" value="Winged helix' DNA-binding domain"/>
    <property type="match status" value="1"/>
</dbReference>
<organism evidence="7 8">
    <name type="scientific">Magnetospirillum sulfuroxidans</name>
    <dbReference type="NCBI Taxonomy" id="611300"/>
    <lineage>
        <taxon>Bacteria</taxon>
        <taxon>Pseudomonadati</taxon>
        <taxon>Pseudomonadota</taxon>
        <taxon>Alphaproteobacteria</taxon>
        <taxon>Rhodospirillales</taxon>
        <taxon>Rhodospirillaceae</taxon>
        <taxon>Magnetospirillum</taxon>
    </lineage>
</organism>
<keyword evidence="2" id="KW-0678">Repressor</keyword>
<evidence type="ECO:0000256" key="6">
    <source>
        <dbReference type="ARBA" id="ARBA00023163"/>
    </source>
</evidence>
<dbReference type="RefSeq" id="WP_211551896.1">
    <property type="nucleotide sequence ID" value="NZ_JAGTUF010000033.1"/>
</dbReference>
<name>A0ABS5IHA9_9PROT</name>
<evidence type="ECO:0000313" key="7">
    <source>
        <dbReference type="EMBL" id="MBR9973814.1"/>
    </source>
</evidence>
<accession>A0ABS5IHA9</accession>